<dbReference type="InterPro" id="IPR005561">
    <property type="entry name" value="ANTAR"/>
</dbReference>
<comment type="caution">
    <text evidence="6">The sequence shown here is derived from an EMBL/GenBank/DDBJ whole genome shotgun (WGS) entry which is preliminary data.</text>
</comment>
<keyword evidence="1" id="KW-0808">Transferase</keyword>
<dbReference type="SMART" id="SM01012">
    <property type="entry name" value="ANTAR"/>
    <property type="match status" value="1"/>
</dbReference>
<dbReference type="Gene3D" id="1.10.10.10">
    <property type="entry name" value="Winged helix-like DNA-binding domain superfamily/Winged helix DNA-binding domain"/>
    <property type="match status" value="1"/>
</dbReference>
<evidence type="ECO:0000313" key="7">
    <source>
        <dbReference type="Proteomes" id="UP001501020"/>
    </source>
</evidence>
<keyword evidence="3" id="KW-0805">Transcription regulation</keyword>
<dbReference type="RefSeq" id="WP_344259912.1">
    <property type="nucleotide sequence ID" value="NZ_BAAAMR010000001.1"/>
</dbReference>
<evidence type="ECO:0000313" key="6">
    <source>
        <dbReference type="EMBL" id="GAA2117713.1"/>
    </source>
</evidence>
<dbReference type="SUPFAM" id="SSF52172">
    <property type="entry name" value="CheY-like"/>
    <property type="match status" value="1"/>
</dbReference>
<dbReference type="InterPro" id="IPR011006">
    <property type="entry name" value="CheY-like_superfamily"/>
</dbReference>
<protein>
    <submittedName>
        <fullName evidence="6">GAF and ANTAR domain-containing protein</fullName>
    </submittedName>
</protein>
<dbReference type="InterPro" id="IPR029016">
    <property type="entry name" value="GAF-like_dom_sf"/>
</dbReference>
<name>A0ABN2XW32_9ACTN</name>
<dbReference type="Pfam" id="PF13185">
    <property type="entry name" value="GAF_2"/>
    <property type="match status" value="1"/>
</dbReference>
<dbReference type="SUPFAM" id="SSF55781">
    <property type="entry name" value="GAF domain-like"/>
    <property type="match status" value="1"/>
</dbReference>
<evidence type="ECO:0000256" key="2">
    <source>
        <dbReference type="ARBA" id="ARBA00022777"/>
    </source>
</evidence>
<gene>
    <name evidence="6" type="ORF">GCM10009727_00210</name>
</gene>
<dbReference type="PROSITE" id="PS50921">
    <property type="entry name" value="ANTAR"/>
    <property type="match status" value="1"/>
</dbReference>
<dbReference type="InterPro" id="IPR012074">
    <property type="entry name" value="GAF_ANTAR"/>
</dbReference>
<keyword evidence="2" id="KW-0418">Kinase</keyword>
<dbReference type="InterPro" id="IPR036388">
    <property type="entry name" value="WH-like_DNA-bd_sf"/>
</dbReference>
<evidence type="ECO:0000256" key="1">
    <source>
        <dbReference type="ARBA" id="ARBA00022679"/>
    </source>
</evidence>
<sequence>MADEPAQTNATTTRLQSLLLETTSVEDFLQEVVELAVGEAGPGLSCGITMRAEGRALTVASSDVLAEQVDEVQYGLKHGPCLHSLDTGDRIYIEDLAAAERWADYASRALAHGVRSSLSLPLQVPGASIGAMNLYARTPHAFPEDRTRTLEGFAQLAAGALAIASRLAAGTALADQLQAALASRSVIDQALGVLMGQQRCTADAAFAILRTASQNRNVKLRDIAAQIVTAVSGAPPQPTPFNIGPDPAPQSS</sequence>
<dbReference type="EMBL" id="BAAAMR010000001">
    <property type="protein sequence ID" value="GAA2117713.1"/>
    <property type="molecule type" value="Genomic_DNA"/>
</dbReference>
<evidence type="ECO:0000259" key="5">
    <source>
        <dbReference type="PROSITE" id="PS50921"/>
    </source>
</evidence>
<evidence type="ECO:0000256" key="3">
    <source>
        <dbReference type="ARBA" id="ARBA00023015"/>
    </source>
</evidence>
<dbReference type="Pfam" id="PF03861">
    <property type="entry name" value="ANTAR"/>
    <property type="match status" value="1"/>
</dbReference>
<dbReference type="SMART" id="SM00065">
    <property type="entry name" value="GAF"/>
    <property type="match status" value="1"/>
</dbReference>
<dbReference type="InterPro" id="IPR003018">
    <property type="entry name" value="GAF"/>
</dbReference>
<evidence type="ECO:0000256" key="4">
    <source>
        <dbReference type="ARBA" id="ARBA00023163"/>
    </source>
</evidence>
<reference evidence="6 7" key="1">
    <citation type="journal article" date="2019" name="Int. J. Syst. Evol. Microbiol.">
        <title>The Global Catalogue of Microorganisms (GCM) 10K type strain sequencing project: providing services to taxonomists for standard genome sequencing and annotation.</title>
        <authorList>
            <consortium name="The Broad Institute Genomics Platform"/>
            <consortium name="The Broad Institute Genome Sequencing Center for Infectious Disease"/>
            <person name="Wu L."/>
            <person name="Ma J."/>
        </authorList>
    </citation>
    <scope>NUCLEOTIDE SEQUENCE [LARGE SCALE GENOMIC DNA]</scope>
    <source>
        <strain evidence="6 7">JCM 13850</strain>
    </source>
</reference>
<dbReference type="Proteomes" id="UP001501020">
    <property type="component" value="Unassembled WGS sequence"/>
</dbReference>
<dbReference type="Gene3D" id="3.30.450.40">
    <property type="match status" value="1"/>
</dbReference>
<accession>A0ABN2XW32</accession>
<proteinExistence type="predicted"/>
<feature type="domain" description="ANTAR" evidence="5">
    <location>
        <begin position="167"/>
        <end position="228"/>
    </location>
</feature>
<keyword evidence="4" id="KW-0804">Transcription</keyword>
<dbReference type="PIRSF" id="PIRSF036625">
    <property type="entry name" value="GAF_ANTAR"/>
    <property type="match status" value="1"/>
</dbReference>
<keyword evidence="7" id="KW-1185">Reference proteome</keyword>
<organism evidence="6 7">
    <name type="scientific">Actinomadura napierensis</name>
    <dbReference type="NCBI Taxonomy" id="267854"/>
    <lineage>
        <taxon>Bacteria</taxon>
        <taxon>Bacillati</taxon>
        <taxon>Actinomycetota</taxon>
        <taxon>Actinomycetes</taxon>
        <taxon>Streptosporangiales</taxon>
        <taxon>Thermomonosporaceae</taxon>
        <taxon>Actinomadura</taxon>
    </lineage>
</organism>